<dbReference type="Proteomes" id="UP000199301">
    <property type="component" value="Unassembled WGS sequence"/>
</dbReference>
<dbReference type="OrthoDB" id="366726at2"/>
<dbReference type="AlphaFoldDB" id="A0A1H1AG80"/>
<dbReference type="STRING" id="995062.SAMN04489718_1570"/>
<evidence type="ECO:0000256" key="4">
    <source>
        <dbReference type="SAM" id="MobiDB-lite"/>
    </source>
</evidence>
<keyword evidence="2" id="KW-0813">Transport</keyword>
<evidence type="ECO:0000313" key="5">
    <source>
        <dbReference type="EMBL" id="SDQ38743.1"/>
    </source>
</evidence>
<dbReference type="GO" id="GO:0042956">
    <property type="term" value="P:maltodextrin transmembrane transport"/>
    <property type="evidence" value="ECO:0007669"/>
    <property type="project" value="TreeGrafter"/>
</dbReference>
<comment type="similarity">
    <text evidence="1">Belongs to the bacterial solute-binding protein 1 family.</text>
</comment>
<name>A0A1H1AG80_9ACTN</name>
<dbReference type="RefSeq" id="WP_092522036.1">
    <property type="nucleotide sequence ID" value="NZ_FNKO01000001.1"/>
</dbReference>
<reference evidence="6" key="1">
    <citation type="submission" date="2016-10" db="EMBL/GenBank/DDBJ databases">
        <authorList>
            <person name="Varghese N."/>
            <person name="Submissions S."/>
        </authorList>
    </citation>
    <scope>NUCLEOTIDE SEQUENCE [LARGE SCALE GENOMIC DNA]</scope>
    <source>
        <strain evidence="6">DSM 45459</strain>
    </source>
</reference>
<gene>
    <name evidence="5" type="ORF">SAMN04489718_1570</name>
</gene>
<evidence type="ECO:0000256" key="2">
    <source>
        <dbReference type="ARBA" id="ARBA00022448"/>
    </source>
</evidence>
<dbReference type="GO" id="GO:1901982">
    <property type="term" value="F:maltose binding"/>
    <property type="evidence" value="ECO:0007669"/>
    <property type="project" value="TreeGrafter"/>
</dbReference>
<dbReference type="Pfam" id="PF13416">
    <property type="entry name" value="SBP_bac_8"/>
    <property type="match status" value="1"/>
</dbReference>
<sequence>MWSLVGFVEAIRDRLTGRVDRRSTDDRAPAGRRPALEGHPSGRSSRLPVRIGTGLLVVLLVTAGCTGGVGSRDPHVVVELDHYTDAAASRQFRAVLDRCAQRFGLRIQRQDVPTDQLMPKVLRDATAHSLPDLLFVDNPDLQTVAETGALTELSQYGLSGEGHFPAIVEAGSHQGKLYGLAPGVNGLALFYNRTMFERAGLEPPETWRELREAARTLTRGSTHGLAFSAIASEEGTWQFEPFLWSNGGELDELTSPDSVRALEFWSGLVEDGLASRSVVNWNQNDVIDRFASGHAAMMINGSWSLSTLDESGTDYGVVPIPTPSPEIAPQVPLGGEVGVVPETTPRRQENAARVLGCMLERDNMLDWTTDHAYVPSRVDVAEQYARDVPAMKPFVTEVATGRARTAELGPRYREVSQALADAVQATIAGTTSPERALQRAARVAENAD</sequence>
<dbReference type="PANTHER" id="PTHR30061">
    <property type="entry name" value="MALTOSE-BINDING PERIPLASMIC PROTEIN"/>
    <property type="match status" value="1"/>
</dbReference>
<dbReference type="PANTHER" id="PTHR30061:SF50">
    <property type="entry name" value="MALTOSE_MALTODEXTRIN-BINDING PERIPLASMIC PROTEIN"/>
    <property type="match status" value="1"/>
</dbReference>
<dbReference type="GO" id="GO:0055052">
    <property type="term" value="C:ATP-binding cassette (ABC) transporter complex, substrate-binding subunit-containing"/>
    <property type="evidence" value="ECO:0007669"/>
    <property type="project" value="TreeGrafter"/>
</dbReference>
<evidence type="ECO:0000313" key="6">
    <source>
        <dbReference type="Proteomes" id="UP000199301"/>
    </source>
</evidence>
<feature type="compositionally biased region" description="Basic and acidic residues" evidence="4">
    <location>
        <begin position="20"/>
        <end position="29"/>
    </location>
</feature>
<dbReference type="SUPFAM" id="SSF53850">
    <property type="entry name" value="Periplasmic binding protein-like II"/>
    <property type="match status" value="1"/>
</dbReference>
<proteinExistence type="inferred from homology"/>
<evidence type="ECO:0000256" key="1">
    <source>
        <dbReference type="ARBA" id="ARBA00008520"/>
    </source>
</evidence>
<keyword evidence="6" id="KW-1185">Reference proteome</keyword>
<feature type="region of interest" description="Disordered" evidence="4">
    <location>
        <begin position="20"/>
        <end position="46"/>
    </location>
</feature>
<evidence type="ECO:0000256" key="3">
    <source>
        <dbReference type="ARBA" id="ARBA00022729"/>
    </source>
</evidence>
<keyword evidence="3" id="KW-0732">Signal</keyword>
<dbReference type="Gene3D" id="3.40.190.10">
    <property type="entry name" value="Periplasmic binding protein-like II"/>
    <property type="match status" value="2"/>
</dbReference>
<organism evidence="5 6">
    <name type="scientific">Actinopolyspora saharensis</name>
    <dbReference type="NCBI Taxonomy" id="995062"/>
    <lineage>
        <taxon>Bacteria</taxon>
        <taxon>Bacillati</taxon>
        <taxon>Actinomycetota</taxon>
        <taxon>Actinomycetes</taxon>
        <taxon>Actinopolysporales</taxon>
        <taxon>Actinopolysporaceae</taxon>
        <taxon>Actinopolyspora</taxon>
    </lineage>
</organism>
<protein>
    <submittedName>
        <fullName evidence="5">Carbohydrate ABC transporter substrate-binding protein, CUT1 family</fullName>
    </submittedName>
</protein>
<dbReference type="InterPro" id="IPR006059">
    <property type="entry name" value="SBP"/>
</dbReference>
<dbReference type="GO" id="GO:0015768">
    <property type="term" value="P:maltose transport"/>
    <property type="evidence" value="ECO:0007669"/>
    <property type="project" value="TreeGrafter"/>
</dbReference>
<dbReference type="EMBL" id="FNKO01000001">
    <property type="protein sequence ID" value="SDQ38743.1"/>
    <property type="molecule type" value="Genomic_DNA"/>
</dbReference>
<accession>A0A1H1AG80</accession>